<evidence type="ECO:0000256" key="5">
    <source>
        <dbReference type="SAM" id="Phobius"/>
    </source>
</evidence>
<comment type="subcellular location">
    <subcellularLocation>
        <location evidence="1">Membrane</location>
    </subcellularLocation>
</comment>
<dbReference type="InterPro" id="IPR001129">
    <property type="entry name" value="Membr-assoc_MAPEG"/>
</dbReference>
<accession>A0A397GC58</accession>
<evidence type="ECO:0000256" key="3">
    <source>
        <dbReference type="ARBA" id="ARBA00022989"/>
    </source>
</evidence>
<keyword evidence="8" id="KW-1185">Reference proteome</keyword>
<comment type="caution">
    <text evidence="7">The sequence shown here is derived from an EMBL/GenBank/DDBJ whole genome shotgun (WGS) entry which is preliminary data.</text>
</comment>
<organism evidence="7 8">
    <name type="scientific">Diversispora epigaea</name>
    <dbReference type="NCBI Taxonomy" id="1348612"/>
    <lineage>
        <taxon>Eukaryota</taxon>
        <taxon>Fungi</taxon>
        <taxon>Fungi incertae sedis</taxon>
        <taxon>Mucoromycota</taxon>
        <taxon>Glomeromycotina</taxon>
        <taxon>Glomeromycetes</taxon>
        <taxon>Diversisporales</taxon>
        <taxon>Diversisporaceae</taxon>
        <taxon>Diversispora</taxon>
    </lineage>
</organism>
<proteinExistence type="predicted"/>
<gene>
    <name evidence="7" type="ORF">Glove_615g26</name>
</gene>
<dbReference type="GO" id="GO:0016020">
    <property type="term" value="C:membrane"/>
    <property type="evidence" value="ECO:0007669"/>
    <property type="project" value="UniProtKB-SubCell"/>
</dbReference>
<reference evidence="7 8" key="1">
    <citation type="submission" date="2018-08" db="EMBL/GenBank/DDBJ databases">
        <title>Genome and evolution of the arbuscular mycorrhizal fungus Diversispora epigaea (formerly Glomus versiforme) and its bacterial endosymbionts.</title>
        <authorList>
            <person name="Sun X."/>
            <person name="Fei Z."/>
            <person name="Harrison M."/>
        </authorList>
    </citation>
    <scope>NUCLEOTIDE SEQUENCE [LARGE SCALE GENOMIC DNA]</scope>
    <source>
        <strain evidence="7 8">IT104</strain>
    </source>
</reference>
<evidence type="ECO:0008006" key="9">
    <source>
        <dbReference type="Google" id="ProtNLM"/>
    </source>
</evidence>
<evidence type="ECO:0000313" key="8">
    <source>
        <dbReference type="Proteomes" id="UP000266861"/>
    </source>
</evidence>
<evidence type="ECO:0000256" key="1">
    <source>
        <dbReference type="ARBA" id="ARBA00004370"/>
    </source>
</evidence>
<dbReference type="PANTHER" id="PTHR35371">
    <property type="entry name" value="INNER MEMBRANE PROTEIN"/>
    <property type="match status" value="1"/>
</dbReference>
<dbReference type="Pfam" id="PF01124">
    <property type="entry name" value="MAPEG"/>
    <property type="match status" value="1"/>
</dbReference>
<keyword evidence="6" id="KW-0732">Signal</keyword>
<keyword evidence="2 5" id="KW-0812">Transmembrane</keyword>
<dbReference type="OrthoDB" id="2421200at2759"/>
<feature type="chain" id="PRO_5017979445" description="MAPEG family protein" evidence="6">
    <location>
        <begin position="26"/>
        <end position="205"/>
    </location>
</feature>
<evidence type="ECO:0000256" key="2">
    <source>
        <dbReference type="ARBA" id="ARBA00022692"/>
    </source>
</evidence>
<feature type="transmembrane region" description="Helical" evidence="5">
    <location>
        <begin position="49"/>
        <end position="76"/>
    </location>
</feature>
<evidence type="ECO:0000256" key="4">
    <source>
        <dbReference type="ARBA" id="ARBA00023136"/>
    </source>
</evidence>
<feature type="signal peptide" evidence="6">
    <location>
        <begin position="1"/>
        <end position="25"/>
    </location>
</feature>
<feature type="transmembrane region" description="Helical" evidence="5">
    <location>
        <begin position="158"/>
        <end position="177"/>
    </location>
</feature>
<dbReference type="EMBL" id="PQFF01000511">
    <property type="protein sequence ID" value="RHZ46543.1"/>
    <property type="molecule type" value="Genomic_DNA"/>
</dbReference>
<sequence length="205" mass="22792">MSKLSPKAVSLALLLLAPSCFLATAAIQQLQIVEESLLPLFHHFKAKDIPFLMAGIIFAWTYVITASFSVIAQSIGSRNGYDNHEPRLYKSSLRGTLTRIVAAHEVALENAPAFFAAVIIASANKVPLKYRTSFSVIYTVLRIIHTPLYVLDFDIARAIAHIMALSCTTWLFAFALLPGFEQYYSSFIEVVNILRSVSDDAWTFD</sequence>
<protein>
    <recommendedName>
        <fullName evidence="9">MAPEG family protein</fullName>
    </recommendedName>
</protein>
<dbReference type="Gene3D" id="1.20.120.550">
    <property type="entry name" value="Membrane associated eicosanoid/glutathione metabolism-like domain"/>
    <property type="match status" value="1"/>
</dbReference>
<keyword evidence="4 5" id="KW-0472">Membrane</keyword>
<evidence type="ECO:0000313" key="7">
    <source>
        <dbReference type="EMBL" id="RHZ46543.1"/>
    </source>
</evidence>
<dbReference type="AlphaFoldDB" id="A0A397GC58"/>
<name>A0A397GC58_9GLOM</name>
<dbReference type="SUPFAM" id="SSF161084">
    <property type="entry name" value="MAPEG domain-like"/>
    <property type="match status" value="1"/>
</dbReference>
<dbReference type="Proteomes" id="UP000266861">
    <property type="component" value="Unassembled WGS sequence"/>
</dbReference>
<dbReference type="PANTHER" id="PTHR35371:SF1">
    <property type="entry name" value="BLR7753 PROTEIN"/>
    <property type="match status" value="1"/>
</dbReference>
<dbReference type="InterPro" id="IPR023352">
    <property type="entry name" value="MAPEG-like_dom_sf"/>
</dbReference>
<evidence type="ECO:0000256" key="6">
    <source>
        <dbReference type="SAM" id="SignalP"/>
    </source>
</evidence>
<keyword evidence="3 5" id="KW-1133">Transmembrane helix</keyword>